<dbReference type="RefSeq" id="WP_101472430.1">
    <property type="nucleotide sequence ID" value="NZ_PJND01000008.1"/>
</dbReference>
<reference evidence="4 6" key="2">
    <citation type="submission" date="2018-10" db="EMBL/GenBank/DDBJ databases">
        <title>Genomic Encyclopedia of Archaeal and Bacterial Type Strains, Phase II (KMG-II): from individual species to whole genera.</title>
        <authorList>
            <person name="Goeker M."/>
        </authorList>
    </citation>
    <scope>NUCLEOTIDE SEQUENCE [LARGE SCALE GENOMIC DNA]</scope>
    <source>
        <strain evidence="4 6">DSM 21886</strain>
    </source>
</reference>
<protein>
    <submittedName>
        <fullName evidence="4">AhpC/TSA family protein</fullName>
    </submittedName>
</protein>
<dbReference type="PROSITE" id="PS51352">
    <property type="entry name" value="THIOREDOXIN_2"/>
    <property type="match status" value="1"/>
</dbReference>
<dbReference type="InterPro" id="IPR036249">
    <property type="entry name" value="Thioredoxin-like_sf"/>
</dbReference>
<keyword evidence="5" id="KW-1185">Reference proteome</keyword>
<reference evidence="3 5" key="1">
    <citation type="submission" date="2017-12" db="EMBL/GenBank/DDBJ databases">
        <title>Genomic Encyclopedia of Type Strains, Phase III (KMG-III): the genomes of soil and plant-associated and newly described type strains.</title>
        <authorList>
            <person name="Whitman W."/>
        </authorList>
    </citation>
    <scope>NUCLEOTIDE SEQUENCE [LARGE SCALE GENOMIC DNA]</scope>
    <source>
        <strain evidence="3 5">IP-10</strain>
    </source>
</reference>
<feature type="domain" description="Thioredoxin" evidence="2">
    <location>
        <begin position="30"/>
        <end position="187"/>
    </location>
</feature>
<evidence type="ECO:0000313" key="4">
    <source>
        <dbReference type="EMBL" id="RLJ30125.1"/>
    </source>
</evidence>
<proteinExistence type="predicted"/>
<dbReference type="InterPro" id="IPR047262">
    <property type="entry name" value="PRX-like1"/>
</dbReference>
<dbReference type="InterPro" id="IPR000866">
    <property type="entry name" value="AhpC/TSA"/>
</dbReference>
<evidence type="ECO:0000313" key="5">
    <source>
        <dbReference type="Proteomes" id="UP000233767"/>
    </source>
</evidence>
<dbReference type="Proteomes" id="UP000275027">
    <property type="component" value="Unassembled WGS sequence"/>
</dbReference>
<dbReference type="CDD" id="cd02969">
    <property type="entry name" value="PRX_like1"/>
    <property type="match status" value="1"/>
</dbReference>
<feature type="chain" id="PRO_5019711906" evidence="1">
    <location>
        <begin position="19"/>
        <end position="205"/>
    </location>
</feature>
<dbReference type="Pfam" id="PF00578">
    <property type="entry name" value="AhpC-TSA"/>
    <property type="match status" value="1"/>
</dbReference>
<dbReference type="Proteomes" id="UP000233767">
    <property type="component" value="Unassembled WGS sequence"/>
</dbReference>
<dbReference type="InterPro" id="IPR013766">
    <property type="entry name" value="Thioredoxin_domain"/>
</dbReference>
<dbReference type="Gene3D" id="3.40.30.10">
    <property type="entry name" value="Glutaredoxin"/>
    <property type="match status" value="1"/>
</dbReference>
<sequence length="205" mass="23063">MKTIKIFAFVLLAGLVSAFTYKNMDAATGYKVGDIATDFSLKNIDNKKVSLKDFKDAKGYIVIFTCNHCPYAQAYEDRIIALDKKYKKQGYPVIAINPNNPEKQKDDSFDLMKVRAKEKAFTFPYLLDEGQKIYPQYGATKTPHVYILQKTSKGNQVKYIGAIDDNYGDEKAVKQKYVENAVDALLKNKEVAVKETKAIGCSIKA</sequence>
<dbReference type="GO" id="GO:0016491">
    <property type="term" value="F:oxidoreductase activity"/>
    <property type="evidence" value="ECO:0007669"/>
    <property type="project" value="InterPro"/>
</dbReference>
<dbReference type="PANTHER" id="PTHR43640:SF1">
    <property type="entry name" value="THIOREDOXIN-DEPENDENT PEROXIREDOXIN"/>
    <property type="match status" value="1"/>
</dbReference>
<evidence type="ECO:0000256" key="1">
    <source>
        <dbReference type="SAM" id="SignalP"/>
    </source>
</evidence>
<dbReference type="EMBL" id="PJND01000008">
    <property type="protein sequence ID" value="PKW21237.1"/>
    <property type="molecule type" value="Genomic_DNA"/>
</dbReference>
<dbReference type="AlphaFoldDB" id="A0A497UNN7"/>
<dbReference type="GO" id="GO:0016209">
    <property type="term" value="F:antioxidant activity"/>
    <property type="evidence" value="ECO:0007669"/>
    <property type="project" value="InterPro"/>
</dbReference>
<dbReference type="EMBL" id="RCCB01000011">
    <property type="protein sequence ID" value="RLJ30125.1"/>
    <property type="molecule type" value="Genomic_DNA"/>
</dbReference>
<gene>
    <name evidence="3" type="ORF">B0G92_2521</name>
    <name evidence="4" type="ORF">CLV50_1529</name>
</gene>
<dbReference type="PANTHER" id="PTHR43640">
    <property type="entry name" value="OS07G0260300 PROTEIN"/>
    <property type="match status" value="1"/>
</dbReference>
<dbReference type="SUPFAM" id="SSF52833">
    <property type="entry name" value="Thioredoxin-like"/>
    <property type="match status" value="1"/>
</dbReference>
<accession>A0A497UNN7</accession>
<organism evidence="4 6">
    <name type="scientific">Flavobacterium lindanitolerans</name>
    <dbReference type="NCBI Taxonomy" id="428988"/>
    <lineage>
        <taxon>Bacteria</taxon>
        <taxon>Pseudomonadati</taxon>
        <taxon>Bacteroidota</taxon>
        <taxon>Flavobacteriia</taxon>
        <taxon>Flavobacteriales</taxon>
        <taxon>Flavobacteriaceae</taxon>
        <taxon>Flavobacterium</taxon>
    </lineage>
</organism>
<comment type="caution">
    <text evidence="4">The sequence shown here is derived from an EMBL/GenBank/DDBJ whole genome shotgun (WGS) entry which is preliminary data.</text>
</comment>
<feature type="signal peptide" evidence="1">
    <location>
        <begin position="1"/>
        <end position="18"/>
    </location>
</feature>
<evidence type="ECO:0000313" key="3">
    <source>
        <dbReference type="EMBL" id="PKW21237.1"/>
    </source>
</evidence>
<evidence type="ECO:0000313" key="6">
    <source>
        <dbReference type="Proteomes" id="UP000275027"/>
    </source>
</evidence>
<name>A0A497UNN7_9FLAO</name>
<keyword evidence="1" id="KW-0732">Signal</keyword>
<evidence type="ECO:0000259" key="2">
    <source>
        <dbReference type="PROSITE" id="PS51352"/>
    </source>
</evidence>